<proteinExistence type="predicted"/>
<dbReference type="OrthoDB" id="281357at2"/>
<evidence type="ECO:0000313" key="2">
    <source>
        <dbReference type="Proteomes" id="UP000320735"/>
    </source>
</evidence>
<sequence>MADRSKYQQKVIKRFYDNREQIDQQRLSELVTNLFLAEGKKKRATLWEKASETMLRLGVPQSRVDHVVAQADPAILAEVVKEVEGGIHRPRPKTNK</sequence>
<name>A0A5C6BCA6_9PLAN</name>
<reference evidence="1 2" key="1">
    <citation type="submission" date="2019-02" db="EMBL/GenBank/DDBJ databases">
        <title>Deep-cultivation of Planctomycetes and their phenomic and genomic characterization uncovers novel biology.</title>
        <authorList>
            <person name="Wiegand S."/>
            <person name="Jogler M."/>
            <person name="Boedeker C."/>
            <person name="Pinto D."/>
            <person name="Vollmers J."/>
            <person name="Rivas-Marin E."/>
            <person name="Kohn T."/>
            <person name="Peeters S.H."/>
            <person name="Heuer A."/>
            <person name="Rast P."/>
            <person name="Oberbeckmann S."/>
            <person name="Bunk B."/>
            <person name="Jeske O."/>
            <person name="Meyerdierks A."/>
            <person name="Storesund J.E."/>
            <person name="Kallscheuer N."/>
            <person name="Luecker S."/>
            <person name="Lage O.M."/>
            <person name="Pohl T."/>
            <person name="Merkel B.J."/>
            <person name="Hornburger P."/>
            <person name="Mueller R.-W."/>
            <person name="Bruemmer F."/>
            <person name="Labrenz M."/>
            <person name="Spormann A.M."/>
            <person name="Op Den Camp H."/>
            <person name="Overmann J."/>
            <person name="Amann R."/>
            <person name="Jetten M.S.M."/>
            <person name="Mascher T."/>
            <person name="Medema M.H."/>
            <person name="Devos D.P."/>
            <person name="Kaster A.-K."/>
            <person name="Ovreas L."/>
            <person name="Rohde M."/>
            <person name="Galperin M.Y."/>
            <person name="Jogler C."/>
        </authorList>
    </citation>
    <scope>NUCLEOTIDE SEQUENCE [LARGE SCALE GENOMIC DNA]</scope>
    <source>
        <strain evidence="1 2">CA54</strain>
    </source>
</reference>
<gene>
    <name evidence="1" type="ORF">CA54_45730</name>
</gene>
<dbReference type="EMBL" id="SJPP01000002">
    <property type="protein sequence ID" value="TWU09332.1"/>
    <property type="molecule type" value="Genomic_DNA"/>
</dbReference>
<organism evidence="1 2">
    <name type="scientific">Symmachiella macrocystis</name>
    <dbReference type="NCBI Taxonomy" id="2527985"/>
    <lineage>
        <taxon>Bacteria</taxon>
        <taxon>Pseudomonadati</taxon>
        <taxon>Planctomycetota</taxon>
        <taxon>Planctomycetia</taxon>
        <taxon>Planctomycetales</taxon>
        <taxon>Planctomycetaceae</taxon>
        <taxon>Symmachiella</taxon>
    </lineage>
</organism>
<evidence type="ECO:0000313" key="1">
    <source>
        <dbReference type="EMBL" id="TWU09332.1"/>
    </source>
</evidence>
<protein>
    <submittedName>
        <fullName evidence="1">Uncharacterized protein</fullName>
    </submittedName>
</protein>
<dbReference type="Proteomes" id="UP000320735">
    <property type="component" value="Unassembled WGS sequence"/>
</dbReference>
<dbReference type="RefSeq" id="WP_146373042.1">
    <property type="nucleotide sequence ID" value="NZ_SJPP01000002.1"/>
</dbReference>
<comment type="caution">
    <text evidence="1">The sequence shown here is derived from an EMBL/GenBank/DDBJ whole genome shotgun (WGS) entry which is preliminary data.</text>
</comment>
<keyword evidence="2" id="KW-1185">Reference proteome</keyword>
<dbReference type="AlphaFoldDB" id="A0A5C6BCA6"/>
<accession>A0A5C6BCA6</accession>